<dbReference type="PANTHER" id="PTHR48069:SF3">
    <property type="entry name" value="DIHYDROFOLATE REDUCTASE"/>
    <property type="match status" value="1"/>
</dbReference>
<proteinExistence type="inferred from homology"/>
<sequence>MISFVVAMDQNRAIGKENQLPWHLPADLAFFKRVTTGHTIVMGRKTFESIGRPLPNRRNIIVTRDDSYVAEGCEVVTTKAEVLELAEENKEIFVIGGTEIFSLFWEEVDRLYVTYIDAVFEADTYFPNIEQSEWMLTSVDAGTVDEKNKYPHEFRMYDRKS</sequence>
<dbReference type="GO" id="GO:0070401">
    <property type="term" value="F:NADP+ binding"/>
    <property type="evidence" value="ECO:0007669"/>
    <property type="project" value="UniProtKB-ARBA"/>
</dbReference>
<evidence type="ECO:0000259" key="10">
    <source>
        <dbReference type="PROSITE" id="PS51330"/>
    </source>
</evidence>
<dbReference type="GO" id="GO:0005829">
    <property type="term" value="C:cytosol"/>
    <property type="evidence" value="ECO:0007669"/>
    <property type="project" value="TreeGrafter"/>
</dbReference>
<evidence type="ECO:0000256" key="7">
    <source>
        <dbReference type="ARBA" id="ARBA00025067"/>
    </source>
</evidence>
<dbReference type="SUPFAM" id="SSF53597">
    <property type="entry name" value="Dihydrofolate reductase-like"/>
    <property type="match status" value="1"/>
</dbReference>
<evidence type="ECO:0000256" key="9">
    <source>
        <dbReference type="RuleBase" id="RU004474"/>
    </source>
</evidence>
<dbReference type="PIRSF" id="PIRSF000194">
    <property type="entry name" value="DHFR"/>
    <property type="match status" value="1"/>
</dbReference>
<evidence type="ECO:0000256" key="6">
    <source>
        <dbReference type="ARBA" id="ARBA00023002"/>
    </source>
</evidence>
<dbReference type="GO" id="GO:0046655">
    <property type="term" value="P:folic acid metabolic process"/>
    <property type="evidence" value="ECO:0007669"/>
    <property type="project" value="TreeGrafter"/>
</dbReference>
<dbReference type="GO" id="GO:0046654">
    <property type="term" value="P:tetrahydrofolate biosynthetic process"/>
    <property type="evidence" value="ECO:0007669"/>
    <property type="project" value="InterPro"/>
</dbReference>
<dbReference type="EC" id="1.5.1.3" evidence="3 8"/>
<keyword evidence="12" id="KW-1185">Reference proteome</keyword>
<dbReference type="InterPro" id="IPR024072">
    <property type="entry name" value="DHFR-like_dom_sf"/>
</dbReference>
<name>A0A940WQF5_9BACI</name>
<keyword evidence="6 8" id="KW-0560">Oxidoreductase</keyword>
<evidence type="ECO:0000256" key="3">
    <source>
        <dbReference type="ARBA" id="ARBA00012856"/>
    </source>
</evidence>
<dbReference type="Pfam" id="PF00186">
    <property type="entry name" value="DHFR_1"/>
    <property type="match status" value="1"/>
</dbReference>
<dbReference type="Gene3D" id="3.40.430.10">
    <property type="entry name" value="Dihydrofolate Reductase, subunit A"/>
    <property type="match status" value="1"/>
</dbReference>
<evidence type="ECO:0000256" key="4">
    <source>
        <dbReference type="ARBA" id="ARBA00022563"/>
    </source>
</evidence>
<comment type="pathway">
    <text evidence="1 8">Cofactor biosynthesis; tetrahydrofolate biosynthesis; 5,6,7,8-tetrahydrofolate from 7,8-dihydrofolate: step 1/1.</text>
</comment>
<accession>A0A940WQF5</accession>
<evidence type="ECO:0000256" key="8">
    <source>
        <dbReference type="PIRNR" id="PIRNR000194"/>
    </source>
</evidence>
<comment type="catalytic activity">
    <reaction evidence="8">
        <text>(6S)-5,6,7,8-tetrahydrofolate + NADP(+) = 7,8-dihydrofolate + NADPH + H(+)</text>
        <dbReference type="Rhea" id="RHEA:15009"/>
        <dbReference type="ChEBI" id="CHEBI:15378"/>
        <dbReference type="ChEBI" id="CHEBI:57451"/>
        <dbReference type="ChEBI" id="CHEBI:57453"/>
        <dbReference type="ChEBI" id="CHEBI:57783"/>
        <dbReference type="ChEBI" id="CHEBI:58349"/>
        <dbReference type="EC" id="1.5.1.3"/>
    </reaction>
</comment>
<dbReference type="PRINTS" id="PR00070">
    <property type="entry name" value="DHFR"/>
</dbReference>
<comment type="similarity">
    <text evidence="2 8 9">Belongs to the dihydrofolate reductase family.</text>
</comment>
<dbReference type="PROSITE" id="PS51330">
    <property type="entry name" value="DHFR_2"/>
    <property type="match status" value="1"/>
</dbReference>
<dbReference type="AlphaFoldDB" id="A0A940WQF5"/>
<evidence type="ECO:0000256" key="2">
    <source>
        <dbReference type="ARBA" id="ARBA00009539"/>
    </source>
</evidence>
<dbReference type="PROSITE" id="PS00075">
    <property type="entry name" value="DHFR_1"/>
    <property type="match status" value="1"/>
</dbReference>
<feature type="domain" description="DHFR" evidence="10">
    <location>
        <begin position="1"/>
        <end position="159"/>
    </location>
</feature>
<organism evidence="11 12">
    <name type="scientific">Halalkalibacter suaedae</name>
    <dbReference type="NCBI Taxonomy" id="2822140"/>
    <lineage>
        <taxon>Bacteria</taxon>
        <taxon>Bacillati</taxon>
        <taxon>Bacillota</taxon>
        <taxon>Bacilli</taxon>
        <taxon>Bacillales</taxon>
        <taxon>Bacillaceae</taxon>
        <taxon>Halalkalibacter</taxon>
    </lineage>
</organism>
<dbReference type="EMBL" id="JAGKSQ010000001">
    <property type="protein sequence ID" value="MBP3949913.1"/>
    <property type="molecule type" value="Genomic_DNA"/>
</dbReference>
<dbReference type="Proteomes" id="UP000678228">
    <property type="component" value="Unassembled WGS sequence"/>
</dbReference>
<dbReference type="GO" id="GO:0004146">
    <property type="term" value="F:dihydrofolate reductase activity"/>
    <property type="evidence" value="ECO:0007669"/>
    <property type="project" value="UniProtKB-EC"/>
</dbReference>
<dbReference type="CDD" id="cd00209">
    <property type="entry name" value="DHFR"/>
    <property type="match status" value="1"/>
</dbReference>
<comment type="function">
    <text evidence="7 8">Key enzyme in folate metabolism. Catalyzes an essential reaction for de novo glycine and purine synthesis, and for DNA precursor synthesis.</text>
</comment>
<dbReference type="PANTHER" id="PTHR48069">
    <property type="entry name" value="DIHYDROFOLATE REDUCTASE"/>
    <property type="match status" value="1"/>
</dbReference>
<dbReference type="RefSeq" id="WP_210595277.1">
    <property type="nucleotide sequence ID" value="NZ_JAGKSQ010000001.1"/>
</dbReference>
<evidence type="ECO:0000256" key="5">
    <source>
        <dbReference type="ARBA" id="ARBA00022857"/>
    </source>
</evidence>
<evidence type="ECO:0000313" key="12">
    <source>
        <dbReference type="Proteomes" id="UP000678228"/>
    </source>
</evidence>
<dbReference type="GO" id="GO:0006730">
    <property type="term" value="P:one-carbon metabolic process"/>
    <property type="evidence" value="ECO:0007669"/>
    <property type="project" value="UniProtKB-KW"/>
</dbReference>
<evidence type="ECO:0000313" key="11">
    <source>
        <dbReference type="EMBL" id="MBP3949913.1"/>
    </source>
</evidence>
<comment type="caution">
    <text evidence="11">The sequence shown here is derived from an EMBL/GenBank/DDBJ whole genome shotgun (WGS) entry which is preliminary data.</text>
</comment>
<keyword evidence="4 8" id="KW-0554">One-carbon metabolism</keyword>
<dbReference type="InterPro" id="IPR017925">
    <property type="entry name" value="DHFR_CS"/>
</dbReference>
<evidence type="ECO:0000256" key="1">
    <source>
        <dbReference type="ARBA" id="ARBA00004903"/>
    </source>
</evidence>
<gene>
    <name evidence="11" type="ORF">J7W16_02125</name>
</gene>
<keyword evidence="5 8" id="KW-0521">NADP</keyword>
<protein>
    <recommendedName>
        <fullName evidence="3 8">Dihydrofolate reductase</fullName>
        <ecNumber evidence="3 8">1.5.1.3</ecNumber>
    </recommendedName>
</protein>
<dbReference type="InterPro" id="IPR001796">
    <property type="entry name" value="DHFR_dom"/>
</dbReference>
<dbReference type="GO" id="GO:0046452">
    <property type="term" value="P:dihydrofolate metabolic process"/>
    <property type="evidence" value="ECO:0007669"/>
    <property type="project" value="TreeGrafter"/>
</dbReference>
<reference evidence="11" key="1">
    <citation type="submission" date="2021-03" db="EMBL/GenBank/DDBJ databases">
        <title>Bacillus suaedae sp. nov., isolated from Suaeda aralocaspica.</title>
        <authorList>
            <person name="Lei R.F.R."/>
        </authorList>
    </citation>
    <scope>NUCLEOTIDE SEQUENCE</scope>
    <source>
        <strain evidence="11">YZJH907-2</strain>
    </source>
</reference>
<dbReference type="InterPro" id="IPR012259">
    <property type="entry name" value="DHFR"/>
</dbReference>
<dbReference type="FunFam" id="3.40.430.10:FF:000001">
    <property type="entry name" value="Dihydrofolate reductase"/>
    <property type="match status" value="1"/>
</dbReference>